<evidence type="ECO:0000259" key="6">
    <source>
        <dbReference type="PROSITE" id="PS50600"/>
    </source>
</evidence>
<dbReference type="GO" id="GO:0006508">
    <property type="term" value="P:proteolysis"/>
    <property type="evidence" value="ECO:0007669"/>
    <property type="project" value="UniProtKB-KW"/>
</dbReference>
<proteinExistence type="inferred from homology"/>
<feature type="coiled-coil region" evidence="5">
    <location>
        <begin position="237"/>
        <end position="272"/>
    </location>
</feature>
<dbReference type="GO" id="GO:0016929">
    <property type="term" value="F:deSUMOylase activity"/>
    <property type="evidence" value="ECO:0007669"/>
    <property type="project" value="TreeGrafter"/>
</dbReference>
<dbReference type="EC" id="3.4.22.68" evidence="7"/>
<organism evidence="7 8">
    <name type="scientific">Fistulifera solaris</name>
    <name type="common">Oleaginous diatom</name>
    <dbReference type="NCBI Taxonomy" id="1519565"/>
    <lineage>
        <taxon>Eukaryota</taxon>
        <taxon>Sar</taxon>
        <taxon>Stramenopiles</taxon>
        <taxon>Ochrophyta</taxon>
        <taxon>Bacillariophyta</taxon>
        <taxon>Bacillariophyceae</taxon>
        <taxon>Bacillariophycidae</taxon>
        <taxon>Naviculales</taxon>
        <taxon>Naviculaceae</taxon>
        <taxon>Fistulifera</taxon>
    </lineage>
</organism>
<keyword evidence="8" id="KW-1185">Reference proteome</keyword>
<evidence type="ECO:0000313" key="8">
    <source>
        <dbReference type="Proteomes" id="UP000198406"/>
    </source>
</evidence>
<dbReference type="Pfam" id="PF02902">
    <property type="entry name" value="Peptidase_C48"/>
    <property type="match status" value="1"/>
</dbReference>
<dbReference type="GO" id="GO:0005634">
    <property type="term" value="C:nucleus"/>
    <property type="evidence" value="ECO:0007669"/>
    <property type="project" value="TreeGrafter"/>
</dbReference>
<protein>
    <submittedName>
        <fullName evidence="7">Sentrin-specific protease 1</fullName>
        <ecNumber evidence="7">3.4.22.68</ecNumber>
    </submittedName>
</protein>
<dbReference type="PROSITE" id="PS50600">
    <property type="entry name" value="ULP_PROTEASE"/>
    <property type="match status" value="1"/>
</dbReference>
<sequence>MTILERKRRREEKRKSISILRRASFTAKYARRPHNHNATSTSTRMTDPLQLNDPTAALIKLEVLHLLENKRHPCTVFSMANALMGSQEIMNSYARGKKAELNFFQSIFQATLNRFTGGGTNDSEIKRRYDYVEAIRRIESRPGGHAQTLNTWDEAQEVLSAVFDFPPEMQLDNTSGIAKDDAIDRFSQSLNALKIRDTSIGLRSSQKMWMEVSNAALSPKIIGDIVDDLDKADQHMSRRLRKEYEKSEERKKSKAIEELERIRLENEAKERMAELMRPLTEDEKEIVAEAIHGSGPDHEILATFDADSVTRASMHTLRPGGWLTDEVIHFFYVMLARRDEEMCKQNPQRKRSHFFKSFFITSLLNEGHANPAKNGTYEYRNVKRWSKKVPGKDVFNLDKIIFPINQNNMHWVCAVIFMQAKRIQFYDSMGGDGRRYLDALFQYLKDEHQDKKKCPLPDEDEWEFIECTSDTPRQRNGFDCGVFTCMFADFISKDCPLLFDQTHITLCRERIAIAIMNGQAIM</sequence>
<name>A0A1Z5K9S9_FISSO</name>
<feature type="domain" description="Ubiquitin-like protease family profile" evidence="6">
    <location>
        <begin position="307"/>
        <end position="491"/>
    </location>
</feature>
<accession>A0A1Z5K9S9</accession>
<evidence type="ECO:0000313" key="7">
    <source>
        <dbReference type="EMBL" id="GAX23023.1"/>
    </source>
</evidence>
<keyword evidence="2 7" id="KW-0645">Protease</keyword>
<dbReference type="Gene3D" id="3.40.395.10">
    <property type="entry name" value="Adenoviral Proteinase, Chain A"/>
    <property type="match status" value="1"/>
</dbReference>
<evidence type="ECO:0000256" key="1">
    <source>
        <dbReference type="ARBA" id="ARBA00005234"/>
    </source>
</evidence>
<dbReference type="SUPFAM" id="SSF54001">
    <property type="entry name" value="Cysteine proteinases"/>
    <property type="match status" value="1"/>
</dbReference>
<dbReference type="InParanoid" id="A0A1Z5K9S9"/>
<evidence type="ECO:0000256" key="3">
    <source>
        <dbReference type="ARBA" id="ARBA00022801"/>
    </source>
</evidence>
<dbReference type="EMBL" id="BDSP01000193">
    <property type="protein sequence ID" value="GAX23023.1"/>
    <property type="molecule type" value="Genomic_DNA"/>
</dbReference>
<reference evidence="7 8" key="1">
    <citation type="journal article" date="2015" name="Plant Cell">
        <title>Oil accumulation by the oleaginous diatom Fistulifera solaris as revealed by the genome and transcriptome.</title>
        <authorList>
            <person name="Tanaka T."/>
            <person name="Maeda Y."/>
            <person name="Veluchamy A."/>
            <person name="Tanaka M."/>
            <person name="Abida H."/>
            <person name="Marechal E."/>
            <person name="Bowler C."/>
            <person name="Muto M."/>
            <person name="Sunaga Y."/>
            <person name="Tanaka M."/>
            <person name="Yoshino T."/>
            <person name="Taniguchi T."/>
            <person name="Fukuda Y."/>
            <person name="Nemoto M."/>
            <person name="Matsumoto M."/>
            <person name="Wong P.S."/>
            <person name="Aburatani S."/>
            <person name="Fujibuchi W."/>
        </authorList>
    </citation>
    <scope>NUCLEOTIDE SEQUENCE [LARGE SCALE GENOMIC DNA]</scope>
    <source>
        <strain evidence="7 8">JPCC DA0580</strain>
    </source>
</reference>
<evidence type="ECO:0000256" key="2">
    <source>
        <dbReference type="ARBA" id="ARBA00022670"/>
    </source>
</evidence>
<dbReference type="GO" id="GO:0016926">
    <property type="term" value="P:protein desumoylation"/>
    <property type="evidence" value="ECO:0007669"/>
    <property type="project" value="TreeGrafter"/>
</dbReference>
<dbReference type="AlphaFoldDB" id="A0A1Z5K9S9"/>
<comment type="similarity">
    <text evidence="1">Belongs to the peptidase C48 family.</text>
</comment>
<dbReference type="Proteomes" id="UP000198406">
    <property type="component" value="Unassembled WGS sequence"/>
</dbReference>
<keyword evidence="3 7" id="KW-0378">Hydrolase</keyword>
<dbReference type="InterPro" id="IPR003653">
    <property type="entry name" value="Peptidase_C48_C"/>
</dbReference>
<dbReference type="PANTHER" id="PTHR12606">
    <property type="entry name" value="SENTRIN/SUMO-SPECIFIC PROTEASE"/>
    <property type="match status" value="1"/>
</dbReference>
<dbReference type="OrthoDB" id="40380at2759"/>
<evidence type="ECO:0000256" key="4">
    <source>
        <dbReference type="ARBA" id="ARBA00022807"/>
    </source>
</evidence>
<dbReference type="InterPro" id="IPR038765">
    <property type="entry name" value="Papain-like_cys_pep_sf"/>
</dbReference>
<keyword evidence="4" id="KW-0788">Thiol protease</keyword>
<evidence type="ECO:0000256" key="5">
    <source>
        <dbReference type="SAM" id="Coils"/>
    </source>
</evidence>
<dbReference type="PANTHER" id="PTHR12606:SF1">
    <property type="entry name" value="UBIQUITIN-LIKE-SPECIFIC PROTEASE 1A"/>
    <property type="match status" value="1"/>
</dbReference>
<comment type="caution">
    <text evidence="7">The sequence shown here is derived from an EMBL/GenBank/DDBJ whole genome shotgun (WGS) entry which is preliminary data.</text>
</comment>
<keyword evidence="5" id="KW-0175">Coiled coil</keyword>
<gene>
    <name evidence="7" type="ORF">FisN_15Hh078</name>
</gene>